<evidence type="ECO:0000256" key="5">
    <source>
        <dbReference type="ARBA" id="ARBA00023180"/>
    </source>
</evidence>
<name>A0A1J1IEF8_9DIPT</name>
<evidence type="ECO:0000256" key="1">
    <source>
        <dbReference type="ARBA" id="ARBA00005964"/>
    </source>
</evidence>
<dbReference type="InterPro" id="IPR029058">
    <property type="entry name" value="AB_hydrolase_fold"/>
</dbReference>
<evidence type="ECO:0000256" key="2">
    <source>
        <dbReference type="ARBA" id="ARBA00022487"/>
    </source>
</evidence>
<evidence type="ECO:0000256" key="4">
    <source>
        <dbReference type="ARBA" id="ARBA00023157"/>
    </source>
</evidence>
<sequence>MSNVVATNYGKVQGVTINSALDVNYTAFYGIPYAKPPVGRLRFKDPRTPERWEGIYDASKEKLCCIGRDSYLKKIVGSEDCLHLNIYTKNVSSRKSLPVMVYFFGGAFQTGSTSTDLYSPDYLLMADVIVVMLSFRFGPLGFMSFKDETLKITGNACLKDQLMGLQYVKHNIEYFGGDANNITLFGHSSGAMSINLLSANEQAKGLFNRAIIMSDFILKDSYLTQREQNWALRLAMKLGYSGNDEDKDVLEFLQNADPIRMVEEQNNLILPEESKRTQFAFKPNLETYFNELASKSPIEMTREAWGNDIDMIFGCVSDEGLNQLTYINRNPQMITKLDLKDKIPTDLNLNLDDDQSRSKFAEQLQTFYFPNINPNDVESEETKNGFCRLVADKELLLPLSRSIRSRQNSSGKGKTYFYRFAFDSPTMNTFRTQRNRPNARGVDHADNLSYIFKHNYGPICEKDSKEFSVIKNYISFLTSFATTGSPNDDVAQIATGNVILWKEVDSKTPPFKCLNISETIEFKDNPDTDRIALWEEMYTETNTPLY</sequence>
<keyword evidence="4" id="KW-1015">Disulfide bond</keyword>
<evidence type="ECO:0000256" key="6">
    <source>
        <dbReference type="RuleBase" id="RU361235"/>
    </source>
</evidence>
<keyword evidence="9" id="KW-1185">Reference proteome</keyword>
<dbReference type="EMBL" id="CVRI01000048">
    <property type="protein sequence ID" value="CRK98595.1"/>
    <property type="molecule type" value="Genomic_DNA"/>
</dbReference>
<reference evidence="8 9" key="1">
    <citation type="submission" date="2015-04" db="EMBL/GenBank/DDBJ databases">
        <authorList>
            <person name="Syromyatnikov M.Y."/>
            <person name="Popov V.N."/>
        </authorList>
    </citation>
    <scope>NUCLEOTIDE SEQUENCE [LARGE SCALE GENOMIC DNA]</scope>
</reference>
<dbReference type="PROSITE" id="PS00122">
    <property type="entry name" value="CARBOXYLESTERASE_B_1"/>
    <property type="match status" value="1"/>
</dbReference>
<feature type="domain" description="Carboxylesterase type B" evidence="7">
    <location>
        <begin position="2"/>
        <end position="534"/>
    </location>
</feature>
<dbReference type="Pfam" id="PF00135">
    <property type="entry name" value="COesterase"/>
    <property type="match status" value="1"/>
</dbReference>
<dbReference type="Gene3D" id="3.40.50.1820">
    <property type="entry name" value="alpha/beta hydrolase"/>
    <property type="match status" value="1"/>
</dbReference>
<dbReference type="PANTHER" id="PTHR43142:SF1">
    <property type="entry name" value="CARBOXYLIC ESTER HYDROLASE"/>
    <property type="match status" value="1"/>
</dbReference>
<evidence type="ECO:0000259" key="7">
    <source>
        <dbReference type="Pfam" id="PF00135"/>
    </source>
</evidence>
<dbReference type="InterPro" id="IPR019826">
    <property type="entry name" value="Carboxylesterase_B_AS"/>
</dbReference>
<evidence type="ECO:0000256" key="3">
    <source>
        <dbReference type="ARBA" id="ARBA00022801"/>
    </source>
</evidence>
<evidence type="ECO:0000313" key="8">
    <source>
        <dbReference type="EMBL" id="CRK98595.1"/>
    </source>
</evidence>
<dbReference type="Proteomes" id="UP000183832">
    <property type="component" value="Unassembled WGS sequence"/>
</dbReference>
<dbReference type="PANTHER" id="PTHR43142">
    <property type="entry name" value="CARBOXYLIC ESTER HYDROLASE"/>
    <property type="match status" value="1"/>
</dbReference>
<dbReference type="STRING" id="568069.A0A1J1IEF8"/>
<dbReference type="GO" id="GO:0052689">
    <property type="term" value="F:carboxylic ester hydrolase activity"/>
    <property type="evidence" value="ECO:0007669"/>
    <property type="project" value="UniProtKB-KW"/>
</dbReference>
<accession>A0A1J1IEF8</accession>
<dbReference type="OrthoDB" id="19653at2759"/>
<keyword evidence="2" id="KW-0719">Serine esterase</keyword>
<protein>
    <recommendedName>
        <fullName evidence="6">Carboxylic ester hydrolase</fullName>
        <ecNumber evidence="6">3.1.1.-</ecNumber>
    </recommendedName>
</protein>
<dbReference type="AlphaFoldDB" id="A0A1J1IEF8"/>
<keyword evidence="5" id="KW-0325">Glycoprotein</keyword>
<organism evidence="8 9">
    <name type="scientific">Clunio marinus</name>
    <dbReference type="NCBI Taxonomy" id="568069"/>
    <lineage>
        <taxon>Eukaryota</taxon>
        <taxon>Metazoa</taxon>
        <taxon>Ecdysozoa</taxon>
        <taxon>Arthropoda</taxon>
        <taxon>Hexapoda</taxon>
        <taxon>Insecta</taxon>
        <taxon>Pterygota</taxon>
        <taxon>Neoptera</taxon>
        <taxon>Endopterygota</taxon>
        <taxon>Diptera</taxon>
        <taxon>Nematocera</taxon>
        <taxon>Chironomoidea</taxon>
        <taxon>Chironomidae</taxon>
        <taxon>Clunio</taxon>
    </lineage>
</organism>
<gene>
    <name evidence="8" type="primary">similar to Esterase B1</name>
    <name evidence="8" type="ORF">CLUMA_CG011937</name>
</gene>
<comment type="similarity">
    <text evidence="1 6">Belongs to the type-B carboxylesterase/lipase family.</text>
</comment>
<dbReference type="SUPFAM" id="SSF53474">
    <property type="entry name" value="alpha/beta-Hydrolases"/>
    <property type="match status" value="1"/>
</dbReference>
<keyword evidence="3 6" id="KW-0378">Hydrolase</keyword>
<evidence type="ECO:0000313" key="9">
    <source>
        <dbReference type="Proteomes" id="UP000183832"/>
    </source>
</evidence>
<dbReference type="EC" id="3.1.1.-" evidence="6"/>
<dbReference type="InterPro" id="IPR002018">
    <property type="entry name" value="CarbesteraseB"/>
</dbReference>
<proteinExistence type="inferred from homology"/>